<reference evidence="2" key="1">
    <citation type="journal article" date="2023" name="Nat. Plants">
        <title>Single-cell RNA sequencing provides a high-resolution roadmap for understanding the multicellular compartmentation of specialized metabolism.</title>
        <authorList>
            <person name="Sun S."/>
            <person name="Shen X."/>
            <person name="Li Y."/>
            <person name="Li Y."/>
            <person name="Wang S."/>
            <person name="Li R."/>
            <person name="Zhang H."/>
            <person name="Shen G."/>
            <person name="Guo B."/>
            <person name="Wei J."/>
            <person name="Xu J."/>
            <person name="St-Pierre B."/>
            <person name="Chen S."/>
            <person name="Sun C."/>
        </authorList>
    </citation>
    <scope>NUCLEOTIDE SEQUENCE [LARGE SCALE GENOMIC DNA]</scope>
</reference>
<evidence type="ECO:0000313" key="2">
    <source>
        <dbReference type="Proteomes" id="UP001060085"/>
    </source>
</evidence>
<protein>
    <submittedName>
        <fullName evidence="1">Uncharacterized protein</fullName>
    </submittedName>
</protein>
<comment type="caution">
    <text evidence="1">The sequence shown here is derived from an EMBL/GenBank/DDBJ whole genome shotgun (WGS) entry which is preliminary data.</text>
</comment>
<dbReference type="EMBL" id="CM044708">
    <property type="protein sequence ID" value="KAI5650944.1"/>
    <property type="molecule type" value="Genomic_DNA"/>
</dbReference>
<name>A0ACB9ZTB3_CATRO</name>
<organism evidence="1 2">
    <name type="scientific">Catharanthus roseus</name>
    <name type="common">Madagascar periwinkle</name>
    <name type="synonym">Vinca rosea</name>
    <dbReference type="NCBI Taxonomy" id="4058"/>
    <lineage>
        <taxon>Eukaryota</taxon>
        <taxon>Viridiplantae</taxon>
        <taxon>Streptophyta</taxon>
        <taxon>Embryophyta</taxon>
        <taxon>Tracheophyta</taxon>
        <taxon>Spermatophyta</taxon>
        <taxon>Magnoliopsida</taxon>
        <taxon>eudicotyledons</taxon>
        <taxon>Gunneridae</taxon>
        <taxon>Pentapetalae</taxon>
        <taxon>asterids</taxon>
        <taxon>lamiids</taxon>
        <taxon>Gentianales</taxon>
        <taxon>Apocynaceae</taxon>
        <taxon>Rauvolfioideae</taxon>
        <taxon>Vinceae</taxon>
        <taxon>Catharanthinae</taxon>
        <taxon>Catharanthus</taxon>
    </lineage>
</organism>
<evidence type="ECO:0000313" key="1">
    <source>
        <dbReference type="EMBL" id="KAI5650944.1"/>
    </source>
</evidence>
<gene>
    <name evidence="1" type="ORF">M9H77_36949</name>
</gene>
<keyword evidence="2" id="KW-1185">Reference proteome</keyword>
<sequence>MWSENVQDRLSGQENVQGVFPNESDDYSERDDSSNEDFRANHFTDDEDYEMDDDHIQEDIDGNMEQANYHNDEVNQSYAHGKKPEGGCCPKILEIIKRHVIESRQWKPAWNVTESYQVPKKLRKRKPEEIDREDSRPQRIRRRIIIHCTKCKKAGHNKRADMLNLLLPNFYICRHVGKKLQILKQPAFTTICRFQINQTRNHYKPSNCLGLAYTNWPGFVYTNQFSRQKATWFKSYEKNRQIKEHDIL</sequence>
<dbReference type="Proteomes" id="UP001060085">
    <property type="component" value="Linkage Group LG08"/>
</dbReference>
<accession>A0ACB9ZTB3</accession>
<proteinExistence type="predicted"/>